<protein>
    <recommendedName>
        <fullName evidence="4">Lipoprotein</fullName>
    </recommendedName>
</protein>
<dbReference type="RefSeq" id="WP_239797667.1">
    <property type="nucleotide sequence ID" value="NZ_OU912926.1"/>
</dbReference>
<evidence type="ECO:0000256" key="1">
    <source>
        <dbReference type="SAM" id="SignalP"/>
    </source>
</evidence>
<keyword evidence="1" id="KW-0732">Signal</keyword>
<accession>A0ABM8Z260</accession>
<proteinExistence type="predicted"/>
<evidence type="ECO:0000313" key="3">
    <source>
        <dbReference type="Proteomes" id="UP000839052"/>
    </source>
</evidence>
<dbReference type="PROSITE" id="PS51257">
    <property type="entry name" value="PROKAR_LIPOPROTEIN"/>
    <property type="match status" value="1"/>
</dbReference>
<evidence type="ECO:0000313" key="2">
    <source>
        <dbReference type="EMBL" id="CAG9933967.1"/>
    </source>
</evidence>
<gene>
    <name evidence="2" type="ORF">NTG6680_2718</name>
</gene>
<dbReference type="EMBL" id="OU912926">
    <property type="protein sequence ID" value="CAG9933967.1"/>
    <property type="molecule type" value="Genomic_DNA"/>
</dbReference>
<organism evidence="2 3">
    <name type="scientific">Candidatus Nitrotoga arctica</name>
    <dbReference type="NCBI Taxonomy" id="453162"/>
    <lineage>
        <taxon>Bacteria</taxon>
        <taxon>Pseudomonadati</taxon>
        <taxon>Pseudomonadota</taxon>
        <taxon>Betaproteobacteria</taxon>
        <taxon>Nitrosomonadales</taxon>
        <taxon>Gallionellaceae</taxon>
        <taxon>Candidatus Nitrotoga</taxon>
    </lineage>
</organism>
<name>A0ABM8Z260_9PROT</name>
<reference evidence="2 3" key="1">
    <citation type="submission" date="2021-10" db="EMBL/GenBank/DDBJ databases">
        <authorList>
            <person name="Koch H."/>
        </authorList>
    </citation>
    <scope>NUCLEOTIDE SEQUENCE [LARGE SCALE GENOMIC DNA]</scope>
    <source>
        <strain evidence="2">6680</strain>
    </source>
</reference>
<feature type="chain" id="PRO_5046725735" description="Lipoprotein" evidence="1">
    <location>
        <begin position="20"/>
        <end position="114"/>
    </location>
</feature>
<evidence type="ECO:0008006" key="4">
    <source>
        <dbReference type="Google" id="ProtNLM"/>
    </source>
</evidence>
<keyword evidence="3" id="KW-1185">Reference proteome</keyword>
<feature type="signal peptide" evidence="1">
    <location>
        <begin position="1"/>
        <end position="19"/>
    </location>
</feature>
<sequence length="114" mass="11882">MNKFMAYTLFLLLGGCAITKPVAVVSKDGVMRGTATSSLSGGTFRVSNTTKVCSGSYDSLDSSPTITMIVQCDDGKKGFAIVTRDRSGLSGHGRVRMNDGTEADLIFGDAAAGF</sequence>
<dbReference type="Proteomes" id="UP000839052">
    <property type="component" value="Chromosome"/>
</dbReference>